<sequence length="1317" mass="149222">ACMLTFYPKFDYDQLNSGIIEIIYLIDVSNSMDGKPLKQAKQLAFIFLSNMMPIKNNSANILFNVVIFGSDNDECFPTSHPATKENLDKAKHFVLHSADHRGNTNLVSVLRIYSLLPSNNGRNFVLLSDGHINDIKSIVLLLKQSQMNDDRFFTCSIGDIANKHNLKRLVNSSSGGGLATVFDTNYRSKWKAKVLNILENLRQPCVNGIVIDWHNDQVDENNNYQFIQAPSRIMSLFNGMRLTVYAFINNCYKATLKANVNGQELTTTVFTSMRTATTGRILHCLTTRGIIDDWENGLLNMDESVNEQLKSQYKQNIIDLSKKYSIGSPFTSFIAIEERNKDDDNGIPQVPGVRLLDIMLEKDTDLLPYLAWDGEKAQSALIKEKLIYVKNLIECSSIPSKENLCNELITWCKKVSYHQCNEKFDAMLTLIETYYYSLKNEEKAFEFLKQMTNDVIAEMNVSTWEERNKMESRLQAIKEIFNETSRADDRGEFFLLFPAVTVWKREDEVQRAKLAEQAERYDDMVSAMKKLAESNNELTTEERNLLNTAYKNVIGARKSAWRTFSSIEQKSEGSEPYRQQMAIENREKIEKELKHICQEVIILLDKFLIPKATSIESKVFYLKMKGDYYRYFSEIITGDGDRQKVIEESQRAYNDAFDIAKSQMQPTHPIRLGLALNFSTFYYEILNDPDHACHLAKQAFDDGIAELDTLNEDSYKDSTLMMQFLRDNLALWTSDAPDADKPNQSEEGSSNAEKSSEIKDLEIVEPINSWKNRTKRFADYEPCLSDLITDDRDESLALIERQRTSRTTVPRVPPPVLPHSCGTMLFGSPTVSKQQNSSSVLTTSVQPETKSFGSGSEFTLVDQKKVTSAQAAYARRDEGTYISIEPQTSTITTQQYESSKCTVNLQADVDQVINIMGDNLHQLLERDAHLSTLEMRADALQTAASQFSICASSLKKKTQSQQLKIKTFDHSERVCDLMLVDVVPLSLGVEAVGGKMVALLRRNTTIPTKQECTSFTNAYPYQKTAIIKIFEGEHRETKHNIYLGVLSLENLSQNFAPRALRIAISMDIVANGDLFVQAEETLCGTKNSIKITSGETAGVTTSFSNYSNIMCVNNIPLLNQMKETFISTSLIENIFQLQNPDGSFSFSTKLGDYFSLDFQIVEEQLIAQGLNSLAENIRNEVTKLICTACILFYFLYKSKLSLKINFPLDINSIKNITENVRNFFNTGALIEPEMQSYVKRGEMAVDYVLKIRDLHALYCTHMELGSTWELYIQQTLLGLGDGTETQINSPIGSNIDLITILQEGTTKRSGLQIEEVD</sequence>
<reference evidence="10" key="1">
    <citation type="submission" date="2021-02" db="EMBL/GenBank/DDBJ databases">
        <authorList>
            <person name="Nowell W R."/>
        </authorList>
    </citation>
    <scope>NUCLEOTIDE SEQUENCE</scope>
</reference>
<evidence type="ECO:0000256" key="3">
    <source>
        <dbReference type="ARBA" id="ARBA00022741"/>
    </source>
</evidence>
<dbReference type="GO" id="GO:0140662">
    <property type="term" value="F:ATP-dependent protein folding chaperone"/>
    <property type="evidence" value="ECO:0007669"/>
    <property type="project" value="InterPro"/>
</dbReference>
<gene>
    <name evidence="9" type="ORF">OVA965_LOCUS4743</name>
    <name evidence="10" type="ORF">TMI583_LOCUS4741</name>
</gene>
<dbReference type="PANTHER" id="PTHR46530">
    <property type="entry name" value="PROTEIN MONO-ADP-RIBOSYLTRANSFERASE PARP4"/>
    <property type="match status" value="1"/>
</dbReference>
<proteinExistence type="inferred from homology"/>
<accession>A0A8S2H6Y3</accession>
<dbReference type="SUPFAM" id="SSF58038">
    <property type="entry name" value="SNARE fusion complex"/>
    <property type="match status" value="1"/>
</dbReference>
<dbReference type="Pfam" id="PF00012">
    <property type="entry name" value="HSP70"/>
    <property type="match status" value="1"/>
</dbReference>
<keyword evidence="3" id="KW-0547">Nucleotide-binding</keyword>
<evidence type="ECO:0000256" key="6">
    <source>
        <dbReference type="SAM" id="MobiDB-lite"/>
    </source>
</evidence>
<dbReference type="GO" id="GO:0005737">
    <property type="term" value="C:cytoplasm"/>
    <property type="evidence" value="ECO:0007669"/>
    <property type="project" value="TreeGrafter"/>
</dbReference>
<comment type="caution">
    <text evidence="10">The sequence shown here is derived from an EMBL/GenBank/DDBJ whole genome shotgun (WGS) entry which is preliminary data.</text>
</comment>
<dbReference type="InterPro" id="IPR002035">
    <property type="entry name" value="VWF_A"/>
</dbReference>
<evidence type="ECO:0000256" key="1">
    <source>
        <dbReference type="ARBA" id="ARBA00006141"/>
    </source>
</evidence>
<dbReference type="SUPFAM" id="SSF53300">
    <property type="entry name" value="vWA-like"/>
    <property type="match status" value="1"/>
</dbReference>
<dbReference type="Gene3D" id="3.40.50.410">
    <property type="entry name" value="von Willebrand factor, type A domain"/>
    <property type="match status" value="1"/>
</dbReference>
<dbReference type="InterPro" id="IPR031273">
    <property type="entry name" value="PARP4"/>
</dbReference>
<feature type="non-terminal residue" evidence="10">
    <location>
        <position position="1"/>
    </location>
</feature>
<feature type="region of interest" description="Disordered" evidence="6">
    <location>
        <begin position="735"/>
        <end position="758"/>
    </location>
</feature>
<dbReference type="EMBL" id="CAJNOK010001276">
    <property type="protein sequence ID" value="CAF0802954.1"/>
    <property type="molecule type" value="Genomic_DNA"/>
</dbReference>
<dbReference type="Gene3D" id="1.20.190.20">
    <property type="entry name" value="14-3-3 domain"/>
    <property type="match status" value="1"/>
</dbReference>
<dbReference type="Pfam" id="PF00244">
    <property type="entry name" value="14-3-3"/>
    <property type="match status" value="1"/>
</dbReference>
<protein>
    <submittedName>
        <fullName evidence="10">Uncharacterized protein</fullName>
    </submittedName>
</protein>
<evidence type="ECO:0000313" key="10">
    <source>
        <dbReference type="EMBL" id="CAF3586406.1"/>
    </source>
</evidence>
<evidence type="ECO:0000313" key="11">
    <source>
        <dbReference type="Proteomes" id="UP000682733"/>
    </source>
</evidence>
<keyword evidence="5" id="KW-0175">Coiled coil</keyword>
<feature type="domain" description="V-SNARE coiled-coil homology" evidence="8">
    <location>
        <begin position="901"/>
        <end position="961"/>
    </location>
</feature>
<dbReference type="SMART" id="SM00101">
    <property type="entry name" value="14_3_3"/>
    <property type="match status" value="1"/>
</dbReference>
<evidence type="ECO:0000256" key="4">
    <source>
        <dbReference type="ARBA" id="ARBA00022840"/>
    </source>
</evidence>
<dbReference type="InterPro" id="IPR029047">
    <property type="entry name" value="HSP70_peptide-bd_sf"/>
</dbReference>
<evidence type="ECO:0000259" key="7">
    <source>
        <dbReference type="PROSITE" id="PS50234"/>
    </source>
</evidence>
<dbReference type="PANTHER" id="PTHR46530:SF1">
    <property type="entry name" value="PROTEIN MONO-ADP-RIBOSYLTRANSFERASE PARP4"/>
    <property type="match status" value="1"/>
</dbReference>
<dbReference type="InterPro" id="IPR000308">
    <property type="entry name" value="14-3-3"/>
</dbReference>
<dbReference type="SUPFAM" id="SSF100920">
    <property type="entry name" value="Heat shock protein 70kD (HSP70), peptide-binding domain"/>
    <property type="match status" value="1"/>
</dbReference>
<dbReference type="Pfam" id="PF00957">
    <property type="entry name" value="Synaptobrevin"/>
    <property type="match status" value="1"/>
</dbReference>
<dbReference type="InterPro" id="IPR013126">
    <property type="entry name" value="Hsp_70_fam"/>
</dbReference>
<name>A0A8S2H6Y3_9BILA</name>
<dbReference type="SUPFAM" id="SSF48445">
    <property type="entry name" value="14-3-3 protein"/>
    <property type="match status" value="1"/>
</dbReference>
<dbReference type="GO" id="GO:0003950">
    <property type="term" value="F:NAD+ poly-ADP-ribosyltransferase activity"/>
    <property type="evidence" value="ECO:0007669"/>
    <property type="project" value="InterPro"/>
</dbReference>
<comment type="similarity">
    <text evidence="2">Belongs to the heat shock protein 70 family.</text>
</comment>
<dbReference type="InterPro" id="IPR023410">
    <property type="entry name" value="14-3-3_domain"/>
</dbReference>
<feature type="domain" description="VWFA" evidence="7">
    <location>
        <begin position="21"/>
        <end position="201"/>
    </location>
</feature>
<dbReference type="InterPro" id="IPR042855">
    <property type="entry name" value="V_SNARE_CC"/>
</dbReference>
<evidence type="ECO:0000259" key="8">
    <source>
        <dbReference type="PROSITE" id="PS50892"/>
    </source>
</evidence>
<dbReference type="PROSITE" id="PS50234">
    <property type="entry name" value="VWFA"/>
    <property type="match status" value="1"/>
</dbReference>
<dbReference type="PROSITE" id="PS50892">
    <property type="entry name" value="V_SNARE"/>
    <property type="match status" value="1"/>
</dbReference>
<dbReference type="InterPro" id="IPR036465">
    <property type="entry name" value="vWFA_dom_sf"/>
</dbReference>
<dbReference type="Gene3D" id="1.20.5.110">
    <property type="match status" value="1"/>
</dbReference>
<dbReference type="Pfam" id="PF13768">
    <property type="entry name" value="VWA_3"/>
    <property type="match status" value="1"/>
</dbReference>
<dbReference type="Gene3D" id="2.60.34.10">
    <property type="entry name" value="Substrate Binding Domain Of DNAk, Chain A, domain 1"/>
    <property type="match status" value="1"/>
</dbReference>
<keyword evidence="4" id="KW-0067">ATP-binding</keyword>
<organism evidence="10 11">
    <name type="scientific">Didymodactylos carnosus</name>
    <dbReference type="NCBI Taxonomy" id="1234261"/>
    <lineage>
        <taxon>Eukaryota</taxon>
        <taxon>Metazoa</taxon>
        <taxon>Spiralia</taxon>
        <taxon>Gnathifera</taxon>
        <taxon>Rotifera</taxon>
        <taxon>Eurotatoria</taxon>
        <taxon>Bdelloidea</taxon>
        <taxon>Philodinida</taxon>
        <taxon>Philodinidae</taxon>
        <taxon>Didymodactylos</taxon>
    </lineage>
</organism>
<dbReference type="Proteomes" id="UP000677228">
    <property type="component" value="Unassembled WGS sequence"/>
</dbReference>
<dbReference type="GO" id="GO:0005524">
    <property type="term" value="F:ATP binding"/>
    <property type="evidence" value="ECO:0007669"/>
    <property type="project" value="UniProtKB-KW"/>
</dbReference>
<evidence type="ECO:0000313" key="9">
    <source>
        <dbReference type="EMBL" id="CAF0802954.1"/>
    </source>
</evidence>
<dbReference type="PRINTS" id="PR00305">
    <property type="entry name" value="1433ZETA"/>
</dbReference>
<dbReference type="Proteomes" id="UP000682733">
    <property type="component" value="Unassembled WGS sequence"/>
</dbReference>
<dbReference type="EMBL" id="CAJOBA010001276">
    <property type="protein sequence ID" value="CAF3586406.1"/>
    <property type="molecule type" value="Genomic_DNA"/>
</dbReference>
<evidence type="ECO:0000256" key="5">
    <source>
        <dbReference type="PROSITE-ProRule" id="PRU00290"/>
    </source>
</evidence>
<comment type="similarity">
    <text evidence="1">Belongs to the 14-3-3 family.</text>
</comment>
<dbReference type="FunFam" id="1.20.190.20:FF:000001">
    <property type="entry name" value="14-3-3 gamma 1"/>
    <property type="match status" value="1"/>
</dbReference>
<evidence type="ECO:0000256" key="2">
    <source>
        <dbReference type="ARBA" id="ARBA00007381"/>
    </source>
</evidence>
<dbReference type="InterPro" id="IPR036815">
    <property type="entry name" value="14-3-3_dom_sf"/>
</dbReference>